<dbReference type="Pfam" id="PF08510">
    <property type="entry name" value="PIG-P"/>
    <property type="match status" value="1"/>
</dbReference>
<dbReference type="InterPro" id="IPR052263">
    <property type="entry name" value="GPI_Anchor_Biosynth"/>
</dbReference>
<comment type="subcellular location">
    <subcellularLocation>
        <location evidence="1">Membrane</location>
        <topology evidence="1">Multi-pass membrane protein</topology>
    </subcellularLocation>
</comment>
<keyword evidence="4 5" id="KW-0472">Membrane</keyword>
<keyword evidence="7" id="KW-0808">Transferase</keyword>
<sequence length="111" mass="12935">MNSVVRDFLFWVFCIILYIVYLCWTFIPDSILHIATHLLRHWSLVIPALGVVLYNSLSNYYYITSKMHNVSIDSINNIKDKYSKYADKGPSINENRMVDIPVTAISRQLYG</sequence>
<accession>I7JCU2</accession>
<keyword evidence="2 5" id="KW-0812">Transmembrane</keyword>
<evidence type="ECO:0000313" key="8">
    <source>
        <dbReference type="Proteomes" id="UP000002899"/>
    </source>
</evidence>
<name>I7JCU2_BABMR</name>
<dbReference type="GO" id="GO:0006506">
    <property type="term" value="P:GPI anchor biosynthetic process"/>
    <property type="evidence" value="ECO:0007669"/>
    <property type="project" value="TreeGrafter"/>
</dbReference>
<evidence type="ECO:0000259" key="6">
    <source>
        <dbReference type="Pfam" id="PF08510"/>
    </source>
</evidence>
<feature type="transmembrane region" description="Helical" evidence="5">
    <location>
        <begin position="7"/>
        <end position="27"/>
    </location>
</feature>
<evidence type="ECO:0000256" key="2">
    <source>
        <dbReference type="ARBA" id="ARBA00022692"/>
    </source>
</evidence>
<protein>
    <submittedName>
        <fullName evidence="7">Phosphatidylinositol N-acetylglucosaminyltransferase subunit P, putative</fullName>
    </submittedName>
</protein>
<dbReference type="RefSeq" id="XP_012649853.1">
    <property type="nucleotide sequence ID" value="XM_012794399.1"/>
</dbReference>
<evidence type="ECO:0000256" key="1">
    <source>
        <dbReference type="ARBA" id="ARBA00004141"/>
    </source>
</evidence>
<feature type="domain" description="PIG-P" evidence="6">
    <location>
        <begin position="5"/>
        <end position="110"/>
    </location>
</feature>
<dbReference type="OrthoDB" id="690928at2759"/>
<dbReference type="GeneID" id="24425892"/>
<dbReference type="EMBL" id="LN871599">
    <property type="protein sequence ID" value="CCF75445.1"/>
    <property type="molecule type" value="Genomic_DNA"/>
</dbReference>
<keyword evidence="8" id="KW-1185">Reference proteome</keyword>
<proteinExistence type="predicted"/>
<dbReference type="GO" id="GO:0016020">
    <property type="term" value="C:membrane"/>
    <property type="evidence" value="ECO:0007669"/>
    <property type="project" value="UniProtKB-SubCell"/>
</dbReference>
<dbReference type="InterPro" id="IPR013717">
    <property type="entry name" value="PIG-P"/>
</dbReference>
<reference evidence="7 8" key="2">
    <citation type="journal article" date="2013" name="PLoS ONE">
        <title>Whole genome mapping and re-organization of the nuclear and mitochondrial genomes of Babesia microti isolates.</title>
        <authorList>
            <person name="Cornillot E."/>
            <person name="Dassouli A."/>
            <person name="Garg A."/>
            <person name="Pachikara N."/>
            <person name="Randazzo S."/>
            <person name="Depoix D."/>
            <person name="Carcy B."/>
            <person name="Delbecq S."/>
            <person name="Frutos R."/>
            <person name="Silva J.C."/>
            <person name="Sutton R."/>
            <person name="Krause P.J."/>
            <person name="Mamoun C.B."/>
        </authorList>
    </citation>
    <scope>NUCLEOTIDE SEQUENCE [LARGE SCALE GENOMIC DNA]</scope>
    <source>
        <strain evidence="7 8">RI</strain>
    </source>
</reference>
<reference evidence="7 8" key="3">
    <citation type="journal article" date="2016" name="Sci. Rep.">
        <title>Genome-wide diversity and gene expression profiling of Babesia microti isolates identify polymorphic genes that mediate host-pathogen interactions.</title>
        <authorList>
            <person name="Silva J.C."/>
            <person name="Cornillot E."/>
            <person name="McCracken C."/>
            <person name="Usmani-Brown S."/>
            <person name="Dwivedi A."/>
            <person name="Ifeonu O.O."/>
            <person name="Crabtree J."/>
            <person name="Gotia H.T."/>
            <person name="Virji A.Z."/>
            <person name="Reynes C."/>
            <person name="Colinge J."/>
            <person name="Kumar V."/>
            <person name="Lawres L."/>
            <person name="Pazzi J.E."/>
            <person name="Pablo J.V."/>
            <person name="Hung C."/>
            <person name="Brancato J."/>
            <person name="Kumari P."/>
            <person name="Orvis J."/>
            <person name="Tretina K."/>
            <person name="Chibucos M."/>
            <person name="Ott S."/>
            <person name="Sadzewicz L."/>
            <person name="Sengamalay N."/>
            <person name="Shetty A.C."/>
            <person name="Su Q."/>
            <person name="Tallon L."/>
            <person name="Fraser C.M."/>
            <person name="Frutos R."/>
            <person name="Molina D.M."/>
            <person name="Krause P.J."/>
            <person name="Ben Mamoun C."/>
        </authorList>
    </citation>
    <scope>NUCLEOTIDE SEQUENCE [LARGE SCALE GENOMIC DNA]</scope>
    <source>
        <strain evidence="7 8">RI</strain>
    </source>
</reference>
<evidence type="ECO:0000256" key="5">
    <source>
        <dbReference type="SAM" id="Phobius"/>
    </source>
</evidence>
<feature type="transmembrane region" description="Helical" evidence="5">
    <location>
        <begin position="39"/>
        <end position="57"/>
    </location>
</feature>
<keyword evidence="3 5" id="KW-1133">Transmembrane helix</keyword>
<evidence type="ECO:0000256" key="4">
    <source>
        <dbReference type="ARBA" id="ARBA00023136"/>
    </source>
</evidence>
<dbReference type="KEGG" id="bmic:BmR1_04g06240"/>
<evidence type="ECO:0000313" key="7">
    <source>
        <dbReference type="EMBL" id="CCF75445.1"/>
    </source>
</evidence>
<dbReference type="PANTHER" id="PTHR46346">
    <property type="entry name" value="PHOSPHATIDYLINOSITOL N-ACETYLGLUCOSAMINYLTRANSFERASE SUBUNIT P"/>
    <property type="match status" value="1"/>
</dbReference>
<dbReference type="GO" id="GO:0005783">
    <property type="term" value="C:endoplasmic reticulum"/>
    <property type="evidence" value="ECO:0007669"/>
    <property type="project" value="TreeGrafter"/>
</dbReference>
<reference evidence="7 8" key="1">
    <citation type="journal article" date="2012" name="Nucleic Acids Res.">
        <title>Sequencing of the smallest Apicomplexan genome from the human pathogen Babesia microti.</title>
        <authorList>
            <person name="Cornillot E."/>
            <person name="Hadj-Kaddour K."/>
            <person name="Dassouli A."/>
            <person name="Noel B."/>
            <person name="Ranwez V."/>
            <person name="Vacherie B."/>
            <person name="Augagneur Y."/>
            <person name="Bres V."/>
            <person name="Duclos A."/>
            <person name="Randazzo S."/>
            <person name="Carcy B."/>
            <person name="Debierre-Grockiego F."/>
            <person name="Delbecq S."/>
            <person name="Moubri-Menage K."/>
            <person name="Shams-Eldin H."/>
            <person name="Usmani-Brown S."/>
            <person name="Bringaud F."/>
            <person name="Wincker P."/>
            <person name="Vivares C.P."/>
            <person name="Schwarz R.T."/>
            <person name="Schetters T.P."/>
            <person name="Krause P.J."/>
            <person name="Gorenflot A."/>
            <person name="Berry V."/>
            <person name="Barbe V."/>
            <person name="Ben Mamoun C."/>
        </authorList>
    </citation>
    <scope>NUCLEOTIDE SEQUENCE [LARGE SCALE GENOMIC DNA]</scope>
    <source>
        <strain evidence="7 8">RI</strain>
    </source>
</reference>
<dbReference type="VEuPathDB" id="PiroplasmaDB:BmR1_04g06240"/>
<dbReference type="GO" id="GO:0016757">
    <property type="term" value="F:glycosyltransferase activity"/>
    <property type="evidence" value="ECO:0007669"/>
    <property type="project" value="UniProtKB-KW"/>
</dbReference>
<dbReference type="Proteomes" id="UP000002899">
    <property type="component" value="Chromosome IV"/>
</dbReference>
<organism evidence="7 8">
    <name type="scientific">Babesia microti (strain RI)</name>
    <dbReference type="NCBI Taxonomy" id="1133968"/>
    <lineage>
        <taxon>Eukaryota</taxon>
        <taxon>Sar</taxon>
        <taxon>Alveolata</taxon>
        <taxon>Apicomplexa</taxon>
        <taxon>Aconoidasida</taxon>
        <taxon>Piroplasmida</taxon>
        <taxon>Babesiidae</taxon>
        <taxon>Babesia</taxon>
    </lineage>
</organism>
<keyword evidence="7" id="KW-0328">Glycosyltransferase</keyword>
<dbReference type="AlphaFoldDB" id="I7JCU2"/>
<evidence type="ECO:0000256" key="3">
    <source>
        <dbReference type="ARBA" id="ARBA00022989"/>
    </source>
</evidence>
<dbReference type="PANTHER" id="PTHR46346:SF1">
    <property type="entry name" value="PHOSPHATIDYLINOSITOL N-ACETYLGLUCOSAMINYLTRANSFERASE SUBUNIT P"/>
    <property type="match status" value="1"/>
</dbReference>